<evidence type="ECO:0000313" key="1">
    <source>
        <dbReference type="EMBL" id="CAB5020481.1"/>
    </source>
</evidence>
<sequence>MLPVFRDFGYSYNASDGGELAWPITDKYGLWEFPLQTIKVVGYDRSNLSMDYNFLCAQNDCVNTATTDVSDRIETSTKESFDAALKAVCRGNRAPFFVGNHFNNWVNGAYKNALTQFVDGAKDVCPDVQFISNADLVKWLNAQSPAVLESLQARGTQSS</sequence>
<protein>
    <submittedName>
        <fullName evidence="1">Unannotated protein</fullName>
    </submittedName>
</protein>
<dbReference type="EMBL" id="CAFBOZ010000281">
    <property type="protein sequence ID" value="CAB5020481.1"/>
    <property type="molecule type" value="Genomic_DNA"/>
</dbReference>
<organism evidence="1">
    <name type="scientific">freshwater metagenome</name>
    <dbReference type="NCBI Taxonomy" id="449393"/>
    <lineage>
        <taxon>unclassified sequences</taxon>
        <taxon>metagenomes</taxon>
        <taxon>ecological metagenomes</taxon>
    </lineage>
</organism>
<dbReference type="AlphaFoldDB" id="A0A6J7QUD2"/>
<dbReference type="Gene3D" id="3.20.20.370">
    <property type="entry name" value="Glycoside hydrolase/deacetylase"/>
    <property type="match status" value="1"/>
</dbReference>
<proteinExistence type="predicted"/>
<reference evidence="1" key="1">
    <citation type="submission" date="2020-05" db="EMBL/GenBank/DDBJ databases">
        <authorList>
            <person name="Chiriac C."/>
            <person name="Salcher M."/>
            <person name="Ghai R."/>
            <person name="Kavagutti S V."/>
        </authorList>
    </citation>
    <scope>NUCLEOTIDE SEQUENCE</scope>
</reference>
<accession>A0A6J7QUD2</accession>
<name>A0A6J7QUD2_9ZZZZ</name>
<gene>
    <name evidence="1" type="ORF">UFOPK3992_01681</name>
</gene>